<dbReference type="Pfam" id="PF13637">
    <property type="entry name" value="Ank_4"/>
    <property type="match status" value="1"/>
</dbReference>
<dbReference type="PANTHER" id="PTHR24198">
    <property type="entry name" value="ANKYRIN REPEAT AND PROTEIN KINASE DOMAIN-CONTAINING PROTEIN"/>
    <property type="match status" value="1"/>
</dbReference>
<dbReference type="SUPFAM" id="SSF48403">
    <property type="entry name" value="Ankyrin repeat"/>
    <property type="match status" value="1"/>
</dbReference>
<evidence type="ECO:0000256" key="2">
    <source>
        <dbReference type="ARBA" id="ARBA00023043"/>
    </source>
</evidence>
<evidence type="ECO:0000313" key="6">
    <source>
        <dbReference type="Proteomes" id="UP001549921"/>
    </source>
</evidence>
<proteinExistence type="predicted"/>
<evidence type="ECO:0000313" key="5">
    <source>
        <dbReference type="EMBL" id="KAL0811610.1"/>
    </source>
</evidence>
<evidence type="ECO:0000256" key="4">
    <source>
        <dbReference type="SAM" id="MobiDB-lite"/>
    </source>
</evidence>
<feature type="repeat" description="ANK" evidence="3">
    <location>
        <begin position="258"/>
        <end position="290"/>
    </location>
</feature>
<dbReference type="EMBL" id="JBEDNZ010000024">
    <property type="protein sequence ID" value="KAL0811610.1"/>
    <property type="molecule type" value="Genomic_DNA"/>
</dbReference>
<dbReference type="InterPro" id="IPR013783">
    <property type="entry name" value="Ig-like_fold"/>
</dbReference>
<feature type="repeat" description="ANK" evidence="3">
    <location>
        <begin position="324"/>
        <end position="357"/>
    </location>
</feature>
<dbReference type="AlphaFoldDB" id="A0ABD0SC23"/>
<keyword evidence="1" id="KW-0677">Repeat</keyword>
<dbReference type="InterPro" id="IPR002110">
    <property type="entry name" value="Ankyrin_rpt"/>
</dbReference>
<dbReference type="Gene3D" id="1.25.40.20">
    <property type="entry name" value="Ankyrin repeat-containing domain"/>
    <property type="match status" value="2"/>
</dbReference>
<feature type="repeat" description="ANK" evidence="3">
    <location>
        <begin position="225"/>
        <end position="257"/>
    </location>
</feature>
<organism evidence="5 6">
    <name type="scientific">Loxostege sticticalis</name>
    <name type="common">Beet webworm moth</name>
    <dbReference type="NCBI Taxonomy" id="481309"/>
    <lineage>
        <taxon>Eukaryota</taxon>
        <taxon>Metazoa</taxon>
        <taxon>Ecdysozoa</taxon>
        <taxon>Arthropoda</taxon>
        <taxon>Hexapoda</taxon>
        <taxon>Insecta</taxon>
        <taxon>Pterygota</taxon>
        <taxon>Neoptera</taxon>
        <taxon>Endopterygota</taxon>
        <taxon>Lepidoptera</taxon>
        <taxon>Glossata</taxon>
        <taxon>Ditrysia</taxon>
        <taxon>Pyraloidea</taxon>
        <taxon>Crambidae</taxon>
        <taxon>Pyraustinae</taxon>
        <taxon>Loxostege</taxon>
    </lineage>
</organism>
<dbReference type="PANTHER" id="PTHR24198:SF165">
    <property type="entry name" value="ANKYRIN REPEAT-CONTAINING PROTEIN-RELATED"/>
    <property type="match status" value="1"/>
</dbReference>
<comment type="caution">
    <text evidence="5">The sequence shown here is derived from an EMBL/GenBank/DDBJ whole genome shotgun (WGS) entry which is preliminary data.</text>
</comment>
<evidence type="ECO:0000256" key="3">
    <source>
        <dbReference type="PROSITE-ProRule" id="PRU00023"/>
    </source>
</evidence>
<keyword evidence="2 3" id="KW-0040">ANK repeat</keyword>
<name>A0ABD0SC23_LOXSC</name>
<dbReference type="PROSITE" id="PS50297">
    <property type="entry name" value="ANK_REP_REGION"/>
    <property type="match status" value="3"/>
</dbReference>
<dbReference type="InterPro" id="IPR036770">
    <property type="entry name" value="Ankyrin_rpt-contain_sf"/>
</dbReference>
<protein>
    <submittedName>
        <fullName evidence="5">Uncharacterized protein</fullName>
    </submittedName>
</protein>
<feature type="repeat" description="ANK" evidence="3">
    <location>
        <begin position="291"/>
        <end position="323"/>
    </location>
</feature>
<sequence length="412" mass="46427">MDLQSALCEAFKSWQPSAPEVLERTKCSVTLDWEQRGPLEFLSEDFLYRLERNEKIPPWIVAYSGGKTSKLIDYLAPRHPYRFRLKVFLKATALPSLAQKALEHYGDEDTVYEKLKELTRVDNADNIGDYDVKLKGKASSGIMKNEMDQEVKVEKNGSPEDRPTQKQPQNKWLESQWSEELWTSTDTDGTSAVCFCMAVRCGYLKQIQVMLEEKPSLIGTVNSTNGFTPLATAVRKGDINTVRLLVANEAELDQASTTGQTPLHLAVLGNHAAIVEFLLERGANFETRDLNGLRVEHYAVDSCSLDMLKLILDRGGDVGARDHNGWTPLFRALCQGAKYEIIDELIQRGSDVDTRDSAGLPLTSVARLLKNRHGRSRDSILRLVDSQYPHEKALANFTRLTKKIYNVHTLLK</sequence>
<dbReference type="SMART" id="SM00248">
    <property type="entry name" value="ANK"/>
    <property type="match status" value="4"/>
</dbReference>
<accession>A0ABD0SC23</accession>
<dbReference type="Gene3D" id="2.60.40.10">
    <property type="entry name" value="Immunoglobulins"/>
    <property type="match status" value="1"/>
</dbReference>
<reference evidence="5 6" key="1">
    <citation type="submission" date="2024-06" db="EMBL/GenBank/DDBJ databases">
        <title>A chromosome-level genome assembly of beet webworm, Loxostege sticticalis.</title>
        <authorList>
            <person name="Zhang Y."/>
        </authorList>
    </citation>
    <scope>NUCLEOTIDE SEQUENCE [LARGE SCALE GENOMIC DNA]</scope>
    <source>
        <strain evidence="5">AQ028</strain>
        <tissue evidence="5">Male pupae</tissue>
    </source>
</reference>
<dbReference type="Pfam" id="PF12796">
    <property type="entry name" value="Ank_2"/>
    <property type="match status" value="1"/>
</dbReference>
<dbReference type="PRINTS" id="PR01415">
    <property type="entry name" value="ANKYRIN"/>
</dbReference>
<feature type="region of interest" description="Disordered" evidence="4">
    <location>
        <begin position="150"/>
        <end position="173"/>
    </location>
</feature>
<dbReference type="PROSITE" id="PS50088">
    <property type="entry name" value="ANK_REPEAT"/>
    <property type="match status" value="4"/>
</dbReference>
<evidence type="ECO:0000256" key="1">
    <source>
        <dbReference type="ARBA" id="ARBA00022737"/>
    </source>
</evidence>
<feature type="compositionally biased region" description="Basic and acidic residues" evidence="4">
    <location>
        <begin position="150"/>
        <end position="164"/>
    </location>
</feature>
<dbReference type="Proteomes" id="UP001549921">
    <property type="component" value="Unassembled WGS sequence"/>
</dbReference>
<gene>
    <name evidence="5" type="ORF">ABMA28_009983</name>
</gene>